<dbReference type="GO" id="GO:0006633">
    <property type="term" value="P:fatty acid biosynthetic process"/>
    <property type="evidence" value="ECO:0007669"/>
    <property type="project" value="TreeGrafter"/>
</dbReference>
<dbReference type="InterPro" id="IPR032821">
    <property type="entry name" value="PKS_assoc"/>
</dbReference>
<dbReference type="Pfam" id="PF00107">
    <property type="entry name" value="ADH_zinc_N"/>
    <property type="match status" value="1"/>
</dbReference>
<dbReference type="InterPro" id="IPR020806">
    <property type="entry name" value="PKS_PP-bd"/>
</dbReference>
<feature type="region of interest" description="C-terminal hotdog fold" evidence="8">
    <location>
        <begin position="1072"/>
        <end position="1217"/>
    </location>
</feature>
<dbReference type="Gene3D" id="3.30.70.3290">
    <property type="match status" value="1"/>
</dbReference>
<feature type="domain" description="Ketosynthase family 3 (KS3)" evidence="11">
    <location>
        <begin position="52"/>
        <end position="469"/>
    </location>
</feature>
<dbReference type="Pfam" id="PF21089">
    <property type="entry name" value="PKS_DH_N"/>
    <property type="match status" value="1"/>
</dbReference>
<dbReference type="GO" id="GO:1901336">
    <property type="term" value="P:lactone biosynthetic process"/>
    <property type="evidence" value="ECO:0007669"/>
    <property type="project" value="UniProtKB-ARBA"/>
</dbReference>
<dbReference type="InterPro" id="IPR013154">
    <property type="entry name" value="ADH-like_N"/>
</dbReference>
<dbReference type="Pfam" id="PF23114">
    <property type="entry name" value="NAD-bd_HRPKS_sdrA"/>
    <property type="match status" value="1"/>
</dbReference>
<dbReference type="FunFam" id="3.40.50.720:FF:000209">
    <property type="entry name" value="Polyketide synthase Pks12"/>
    <property type="match status" value="1"/>
</dbReference>
<keyword evidence="4" id="KW-0521">NADP</keyword>
<keyword evidence="1" id="KW-0596">Phosphopantetheine</keyword>
<dbReference type="SUPFAM" id="SSF51735">
    <property type="entry name" value="NAD(P)-binding Rossmann-fold domains"/>
    <property type="match status" value="2"/>
</dbReference>
<name>A0A439D8K3_9PEZI</name>
<dbReference type="InterPro" id="IPR049551">
    <property type="entry name" value="PKS_DH_C"/>
</dbReference>
<dbReference type="SMART" id="SM00827">
    <property type="entry name" value="PKS_AT"/>
    <property type="match status" value="1"/>
</dbReference>
<dbReference type="InterPro" id="IPR013149">
    <property type="entry name" value="ADH-like_C"/>
</dbReference>
<dbReference type="CDD" id="cd05274">
    <property type="entry name" value="KR_FAS_SDR_x"/>
    <property type="match status" value="1"/>
</dbReference>
<dbReference type="SUPFAM" id="SSF55048">
    <property type="entry name" value="Probable ACP-binding domain of malonyl-CoA ACP transacylase"/>
    <property type="match status" value="1"/>
</dbReference>
<dbReference type="Gene3D" id="3.40.50.150">
    <property type="entry name" value="Vaccinia Virus protein VP39"/>
    <property type="match status" value="1"/>
</dbReference>
<dbReference type="InterPro" id="IPR014031">
    <property type="entry name" value="Ketoacyl_synth_C"/>
</dbReference>
<evidence type="ECO:0000313" key="13">
    <source>
        <dbReference type="EMBL" id="RWA10731.1"/>
    </source>
</evidence>
<dbReference type="Pfam" id="PF14765">
    <property type="entry name" value="PS-DH"/>
    <property type="match status" value="1"/>
</dbReference>
<dbReference type="InterPro" id="IPR057326">
    <property type="entry name" value="KR_dom"/>
</dbReference>
<evidence type="ECO:0000259" key="10">
    <source>
        <dbReference type="PROSITE" id="PS50075"/>
    </source>
</evidence>
<gene>
    <name evidence="13" type="ORF">EKO27_g4365</name>
</gene>
<keyword evidence="14" id="KW-1185">Reference proteome</keyword>
<feature type="active site" description="Proton acceptor; for dehydratase activity" evidence="8">
    <location>
        <position position="964"/>
    </location>
</feature>
<evidence type="ECO:0000256" key="2">
    <source>
        <dbReference type="ARBA" id="ARBA00022553"/>
    </source>
</evidence>
<dbReference type="InterPro" id="IPR020843">
    <property type="entry name" value="ER"/>
</dbReference>
<comment type="caution">
    <text evidence="13">The sequence shown here is derived from an EMBL/GenBank/DDBJ whole genome shotgun (WGS) entry which is preliminary data.</text>
</comment>
<dbReference type="EMBL" id="RYZI01000103">
    <property type="protein sequence ID" value="RWA10731.1"/>
    <property type="molecule type" value="Genomic_DNA"/>
</dbReference>
<evidence type="ECO:0000259" key="12">
    <source>
        <dbReference type="PROSITE" id="PS52019"/>
    </source>
</evidence>
<evidence type="ECO:0000256" key="5">
    <source>
        <dbReference type="ARBA" id="ARBA00023002"/>
    </source>
</evidence>
<dbReference type="CDD" id="cd05195">
    <property type="entry name" value="enoyl_red"/>
    <property type="match status" value="1"/>
</dbReference>
<feature type="region of interest" description="N-terminal hotdog fold" evidence="8">
    <location>
        <begin position="932"/>
        <end position="1061"/>
    </location>
</feature>
<keyword evidence="2" id="KW-0597">Phosphoprotein</keyword>
<dbReference type="InterPro" id="IPR036736">
    <property type="entry name" value="ACP-like_sf"/>
</dbReference>
<dbReference type="SUPFAM" id="SSF52151">
    <property type="entry name" value="FabD/lysophospholipase-like"/>
    <property type="match status" value="1"/>
</dbReference>
<dbReference type="Gene3D" id="3.90.180.10">
    <property type="entry name" value="Medium-chain alcohol dehydrogenases, catalytic domain"/>
    <property type="match status" value="1"/>
</dbReference>
<feature type="domain" description="Carrier" evidence="10">
    <location>
        <begin position="2252"/>
        <end position="2331"/>
    </location>
</feature>
<dbReference type="Pfam" id="PF00109">
    <property type="entry name" value="ketoacyl-synt"/>
    <property type="match status" value="1"/>
</dbReference>
<evidence type="ECO:0000259" key="11">
    <source>
        <dbReference type="PROSITE" id="PS52004"/>
    </source>
</evidence>
<dbReference type="PANTHER" id="PTHR43775:SF28">
    <property type="entry name" value="SYNTHASE, PUTATIVE-RELATED"/>
    <property type="match status" value="1"/>
</dbReference>
<dbReference type="Gene3D" id="3.40.47.10">
    <property type="match status" value="1"/>
</dbReference>
<evidence type="ECO:0000256" key="8">
    <source>
        <dbReference type="PROSITE-ProRule" id="PRU01363"/>
    </source>
</evidence>
<dbReference type="SUPFAM" id="SSF47336">
    <property type="entry name" value="ACP-like"/>
    <property type="match status" value="1"/>
</dbReference>
<dbReference type="InterPro" id="IPR020807">
    <property type="entry name" value="PKS_DH"/>
</dbReference>
<evidence type="ECO:0000256" key="7">
    <source>
        <dbReference type="ARBA" id="ARBA00023315"/>
    </source>
</evidence>
<evidence type="ECO:0000256" key="9">
    <source>
        <dbReference type="SAM" id="MobiDB-lite"/>
    </source>
</evidence>
<dbReference type="InterPro" id="IPR049900">
    <property type="entry name" value="PKS_mFAS_DH"/>
</dbReference>
<dbReference type="Proteomes" id="UP000286045">
    <property type="component" value="Unassembled WGS sequence"/>
</dbReference>
<dbReference type="PANTHER" id="PTHR43775">
    <property type="entry name" value="FATTY ACID SYNTHASE"/>
    <property type="match status" value="1"/>
</dbReference>
<keyword evidence="6" id="KW-0511">Multifunctional enzyme</keyword>
<dbReference type="InterPro" id="IPR020841">
    <property type="entry name" value="PKS_Beta-ketoAc_synthase_dom"/>
</dbReference>
<dbReference type="GO" id="GO:0004312">
    <property type="term" value="F:fatty acid synthase activity"/>
    <property type="evidence" value="ECO:0007669"/>
    <property type="project" value="TreeGrafter"/>
</dbReference>
<evidence type="ECO:0000313" key="14">
    <source>
        <dbReference type="Proteomes" id="UP000286045"/>
    </source>
</evidence>
<dbReference type="InterPro" id="IPR049552">
    <property type="entry name" value="PKS_DH_N"/>
</dbReference>
<keyword evidence="5" id="KW-0560">Oxidoreductase</keyword>
<dbReference type="Pfam" id="PF00698">
    <property type="entry name" value="Acyl_transf_1"/>
    <property type="match status" value="1"/>
</dbReference>
<dbReference type="InterPro" id="IPR016036">
    <property type="entry name" value="Malonyl_transacylase_ACP-bd"/>
</dbReference>
<feature type="domain" description="PKS/mFAS DH" evidence="12">
    <location>
        <begin position="932"/>
        <end position="1217"/>
    </location>
</feature>
<dbReference type="SMART" id="SM00822">
    <property type="entry name" value="PKS_KR"/>
    <property type="match status" value="1"/>
</dbReference>
<keyword evidence="7" id="KW-0012">Acyltransferase</keyword>
<dbReference type="GO" id="GO:0031177">
    <property type="term" value="F:phosphopantetheine binding"/>
    <property type="evidence" value="ECO:0007669"/>
    <property type="project" value="InterPro"/>
</dbReference>
<dbReference type="InterPro" id="IPR014030">
    <property type="entry name" value="Ketoacyl_synth_N"/>
</dbReference>
<dbReference type="InterPro" id="IPR011032">
    <property type="entry name" value="GroES-like_sf"/>
</dbReference>
<dbReference type="InterPro" id="IPR042104">
    <property type="entry name" value="PKS_dehydratase_sf"/>
</dbReference>
<dbReference type="GO" id="GO:0044550">
    <property type="term" value="P:secondary metabolite biosynthetic process"/>
    <property type="evidence" value="ECO:0007669"/>
    <property type="project" value="TreeGrafter"/>
</dbReference>
<reference evidence="13 14" key="1">
    <citation type="submission" date="2018-12" db="EMBL/GenBank/DDBJ databases">
        <title>Draft genome sequence of Xylaria grammica IHI A82.</title>
        <authorList>
            <person name="Buettner E."/>
            <person name="Kellner H."/>
        </authorList>
    </citation>
    <scope>NUCLEOTIDE SEQUENCE [LARGE SCALE GENOMIC DNA]</scope>
    <source>
        <strain evidence="13 14">IHI A82</strain>
    </source>
</reference>
<dbReference type="Gene3D" id="1.10.1200.10">
    <property type="entry name" value="ACP-like"/>
    <property type="match status" value="1"/>
</dbReference>
<dbReference type="InterPro" id="IPR013968">
    <property type="entry name" value="PKS_KR"/>
</dbReference>
<dbReference type="PROSITE" id="PS52004">
    <property type="entry name" value="KS3_2"/>
    <property type="match status" value="1"/>
</dbReference>
<dbReference type="InterPro" id="IPR016039">
    <property type="entry name" value="Thiolase-like"/>
</dbReference>
<feature type="active site" description="Proton donor; for dehydratase activity" evidence="8">
    <location>
        <position position="1134"/>
    </location>
</feature>
<dbReference type="Gene3D" id="3.40.50.720">
    <property type="entry name" value="NAD(P)-binding Rossmann-like Domain"/>
    <property type="match status" value="2"/>
</dbReference>
<dbReference type="Pfam" id="PF00550">
    <property type="entry name" value="PP-binding"/>
    <property type="match status" value="1"/>
</dbReference>
<evidence type="ECO:0000256" key="4">
    <source>
        <dbReference type="ARBA" id="ARBA00022857"/>
    </source>
</evidence>
<organism evidence="13 14">
    <name type="scientific">Xylaria grammica</name>
    <dbReference type="NCBI Taxonomy" id="363999"/>
    <lineage>
        <taxon>Eukaryota</taxon>
        <taxon>Fungi</taxon>
        <taxon>Dikarya</taxon>
        <taxon>Ascomycota</taxon>
        <taxon>Pezizomycotina</taxon>
        <taxon>Sordariomycetes</taxon>
        <taxon>Xylariomycetidae</taxon>
        <taxon>Xylariales</taxon>
        <taxon>Xylariaceae</taxon>
        <taxon>Xylaria</taxon>
    </lineage>
</organism>
<evidence type="ECO:0000256" key="3">
    <source>
        <dbReference type="ARBA" id="ARBA00022679"/>
    </source>
</evidence>
<dbReference type="InterPro" id="IPR001227">
    <property type="entry name" value="Ac_transferase_dom_sf"/>
</dbReference>
<dbReference type="InterPro" id="IPR050091">
    <property type="entry name" value="PKS_NRPS_Biosynth_Enz"/>
</dbReference>
<dbReference type="SUPFAM" id="SSF53901">
    <property type="entry name" value="Thiolase-like"/>
    <property type="match status" value="1"/>
</dbReference>
<dbReference type="SMART" id="SM00829">
    <property type="entry name" value="PKS_ER"/>
    <property type="match status" value="1"/>
</dbReference>
<dbReference type="SUPFAM" id="SSF50129">
    <property type="entry name" value="GroES-like"/>
    <property type="match status" value="1"/>
</dbReference>
<evidence type="ECO:0000256" key="1">
    <source>
        <dbReference type="ARBA" id="ARBA00022450"/>
    </source>
</evidence>
<dbReference type="InterPro" id="IPR036291">
    <property type="entry name" value="NAD(P)-bd_dom_sf"/>
</dbReference>
<protein>
    <submittedName>
        <fullName evidence="13">Uncharacterized protein</fullName>
    </submittedName>
</protein>
<accession>A0A439D8K3</accession>
<feature type="region of interest" description="Disordered" evidence="9">
    <location>
        <begin position="1"/>
        <end position="20"/>
    </location>
</feature>
<sequence>MTSPGTDAKRSPASPDAARVTVMRESANGSRYSGSDSGIEIATDGPLTDGGSVPIAICGMSCRLPGGLMTPQQLWDFIIDKGDARSRVPSSRYNVDAFHSHTAKPGAVRTEYGYFLDDSVDLGALDTSFFSMQRADLEATDPQERLMLELTRECIEDAGVTDWHGRKIGCYVGNFGEDWLEISNKESQRWGGYKTADFMISNRISYEMGWRGPSMTVRTGCSAALVGLNEACLALARGDCEAALVGGSNLIMTPSLTSLLSTQEVLSKDGSCKTFSADADGYGRGEALVAVYIKPLRSALRDGNPIRAVIRATGTNHDGKTQGIFQPSTEAQEALIRQTYQSAAISDFGETAMVECHGTGTPTGDPIEAKAVARVFGQTGVYIGSVKPNVGHSEGASGLTSLIKMVLALEHRTIPPNIKFKTPNPDIPFREGNLVVPIDPIPWPQGRIERVSINCFGVGGTNAHVILESADRFLSQEVPSPVTSPQLLLYSATTPKSLVTLSKQYQGWLAVNYCKVRDLASTLAHRRTHHPLRTFAIAHDGIVEQSQQPSAKSSPNHKVVMVFTGQGAQWPGMGRELLQSEEVFRNTIRSLDQHLKHITEGSVSYSLEEELLKAPDESRLHLASVSQPVCTAIQIAMIDTLKSLDVNPCAVVGHSSGEIAAAYAAGALDASEAIVVAHYRGVVAESQKKKGSMAAIGLGNEQVDAYLRPGVSLACHNSPGNVTISGDTSAINDIVANIQSTIKGVSIKVLPVNKAYHSPHMAEVGKEYYLMIKEKIRPRKHRVPFFSSVTGGVIEDDRQLNAQYWQDNLELPVLFREATGSILQEYDGQDIIFLEIGPHSALAAPLRQTCKAHSTTSYQYIASMRRDCNTAVTFLTAIGTLFSLGVPIKLDPIIPRRRCLPDLPRYPWNHEETYWAEPRLSKDWRFRKHKYHNLLGVRIPESTDLEPAWRNLLHIQNVPWMRDHRVGDNIVFPFTGYLAIAGEAIRQVSGEEHGYSVRDISVDIAMVVVEGSTTEVVTTLRPHYLSKSQESSWWDFTITSFNNHVWTRHCRGQVRSLASALPQIQHSSGPLPKKVDVPALYRGMQRAGVNLGPSFQIMPDIEVSTASNHLARASTACRGIEDEADYYIHPTILDVIFQLPIVAAVNGRIRLLKNWIPVSVEKLSVLRCKSAIVGNLSSKKTSNGSVSAEGHCVSSDGTTVVEVSGVRLSPADGSTSSEIQDTHGAARLEWAPSLDYLSEQDLIRPIKGQKRLCPLTFLQHLSHLHPNLRILEVGMGNSSLLDDIEDHLTSSKSRISFSKFTSTLLHTRDGDGTDSKTHEVEHAALDIEGHLDAQGFGDREFDFIMIRKGSISSDHTGTILQNLEKITSPGGWVFIEEAPEMWKTSLKRAASRQNGYSGYEDSSSGRPGTWLSCDSELIISLTDLQHLTSKTDIHNSAPSYARRVTFLRSDTNIPPTTLMKHFQSEGYAITQCTLSDRLLPGQDVISLLDEEKPFFEEITKEQYDSLNTFLQMLQDNGLLWITRHSQMGCSNPRYSQVIGLARTLRSEMQLDFATCEIDSFESDPELLVRIYEQYRKQRRSETMKPEFEYAIQDGVVHISRYHPFSLKDRMMVSGLNDRIVLDVDIPGRLNTLRWAKVPRERLGPNDVEIEVHAVGLNFKDVTVAMGFIELPTRQLGLEAAGIVTRVGEGVKTVKVGDRVGCMHPHSFSSIIVSPEDLCIRIPDAISFDEAATMLISFATVIHSLVNMARLEQGQSVLIHSACGGVGLAAIQVAKMIGAEIYATVGTDDKAAYLVENYGIPRNRIFDSRSNSFLEGVMRETGNKGVDVVLNSLSGELLHASWECVAEFGTLVELGRRDLLHGGKLDMRPFIANRNYCCVGLDHLLTKTGIRKRLIHSIFQYYEEGHIKPIHPLRVFEASQVQSAFQTMQKGTHIGRFGISMVTNPACDVKPRLELPKFQQNASFLLVGGTGGIGRALSTFMVENGAKELVFLSRNAGLKPADIDLSIELQSMGCSVIFARGDVCDETAVSSALLKATKPIRGIVQLSMVLRDQNFSDMTFEQWIEAVTPKIKGTWNLHHATISQAMDLEFFVLCGSISGHIGQPGQANYASANTFLDSFAQYRNKLGLAASVIDIGAVEDVGVLARNTGLLARMKADGLHALSEQEILDALAHAMFRPKPSRISQGGSSSRYHHPNSFLVGLGPLVPSTVRKDRRMAVFSKDTSEEKELVSNEPLKDLLATADEQPAVLRTDEAARILSIEIGKKIADMLLLQPEVDMTATNVLLRDLGMDSLVAVELRAWWRQVFRLDISVREILGMGTLGALGKFAADGLLKARA</sequence>
<proteinExistence type="predicted"/>
<dbReference type="InterPro" id="IPR029063">
    <property type="entry name" value="SAM-dependent_MTases_sf"/>
</dbReference>
<dbReference type="SMART" id="SM00823">
    <property type="entry name" value="PKS_PP"/>
    <property type="match status" value="1"/>
</dbReference>
<dbReference type="InterPro" id="IPR056501">
    <property type="entry name" value="NAD-bd_HRPKS_sdrA"/>
</dbReference>
<evidence type="ECO:0000256" key="6">
    <source>
        <dbReference type="ARBA" id="ARBA00023268"/>
    </source>
</evidence>
<dbReference type="Pfam" id="PF08240">
    <property type="entry name" value="ADH_N"/>
    <property type="match status" value="1"/>
</dbReference>
<dbReference type="Pfam" id="PF16197">
    <property type="entry name" value="KAsynt_C_assoc"/>
    <property type="match status" value="1"/>
</dbReference>
<dbReference type="Gene3D" id="3.10.129.110">
    <property type="entry name" value="Polyketide synthase dehydratase"/>
    <property type="match status" value="1"/>
</dbReference>
<keyword evidence="3" id="KW-0808">Transferase</keyword>
<dbReference type="Gene3D" id="3.40.366.10">
    <property type="entry name" value="Malonyl-Coenzyme A Acyl Carrier Protein, domain 2"/>
    <property type="match status" value="1"/>
</dbReference>
<dbReference type="Pfam" id="PF02801">
    <property type="entry name" value="Ketoacyl-synt_C"/>
    <property type="match status" value="1"/>
</dbReference>
<dbReference type="GO" id="GO:0016491">
    <property type="term" value="F:oxidoreductase activity"/>
    <property type="evidence" value="ECO:0007669"/>
    <property type="project" value="UniProtKB-KW"/>
</dbReference>
<dbReference type="CDD" id="cd00833">
    <property type="entry name" value="PKS"/>
    <property type="match status" value="1"/>
</dbReference>
<dbReference type="SMART" id="SM00826">
    <property type="entry name" value="PKS_DH"/>
    <property type="match status" value="1"/>
</dbReference>
<dbReference type="InterPro" id="IPR016035">
    <property type="entry name" value="Acyl_Trfase/lysoPLipase"/>
</dbReference>
<dbReference type="InterPro" id="IPR014043">
    <property type="entry name" value="Acyl_transferase_dom"/>
</dbReference>
<dbReference type="SMART" id="SM00825">
    <property type="entry name" value="PKS_KS"/>
    <property type="match status" value="1"/>
</dbReference>
<dbReference type="STRING" id="363999.A0A439D8K3"/>
<dbReference type="PROSITE" id="PS50075">
    <property type="entry name" value="CARRIER"/>
    <property type="match status" value="1"/>
</dbReference>
<dbReference type="PROSITE" id="PS52019">
    <property type="entry name" value="PKS_MFAS_DH"/>
    <property type="match status" value="1"/>
</dbReference>
<dbReference type="InterPro" id="IPR009081">
    <property type="entry name" value="PP-bd_ACP"/>
</dbReference>
<dbReference type="Pfam" id="PF08659">
    <property type="entry name" value="KR"/>
    <property type="match status" value="1"/>
</dbReference>